<dbReference type="PANTHER" id="PTHR45138:SF24">
    <property type="entry name" value="DIGUANYLATE CYCLASE DGCC-RELATED"/>
    <property type="match status" value="1"/>
</dbReference>
<dbReference type="InterPro" id="IPR029016">
    <property type="entry name" value="GAF-like_dom_sf"/>
</dbReference>
<dbReference type="PANTHER" id="PTHR45138">
    <property type="entry name" value="REGULATORY COMPONENTS OF SENSORY TRANSDUCTION SYSTEM"/>
    <property type="match status" value="1"/>
</dbReference>
<name>A0A511JDM0_9CELL</name>
<dbReference type="Pfam" id="PF01590">
    <property type="entry name" value="GAF"/>
    <property type="match status" value="1"/>
</dbReference>
<keyword evidence="3" id="KW-1185">Reference proteome</keyword>
<dbReference type="NCBIfam" id="TIGR00254">
    <property type="entry name" value="GGDEF"/>
    <property type="match status" value="1"/>
</dbReference>
<dbReference type="RefSeq" id="WP_146843697.1">
    <property type="nucleotide sequence ID" value="NZ_BJWG01000013.1"/>
</dbReference>
<dbReference type="InterPro" id="IPR000160">
    <property type="entry name" value="GGDEF_dom"/>
</dbReference>
<dbReference type="EMBL" id="BJWG01000013">
    <property type="protein sequence ID" value="GEL96062.1"/>
    <property type="molecule type" value="Genomic_DNA"/>
</dbReference>
<organism evidence="2 3">
    <name type="scientific">Cellulomonas composti</name>
    <dbReference type="NCBI Taxonomy" id="266130"/>
    <lineage>
        <taxon>Bacteria</taxon>
        <taxon>Bacillati</taxon>
        <taxon>Actinomycetota</taxon>
        <taxon>Actinomycetes</taxon>
        <taxon>Micrococcales</taxon>
        <taxon>Cellulomonadaceae</taxon>
        <taxon>Cellulomonas</taxon>
    </lineage>
</organism>
<dbReference type="Pfam" id="PF00990">
    <property type="entry name" value="GGDEF"/>
    <property type="match status" value="1"/>
</dbReference>
<dbReference type="SMART" id="SM00065">
    <property type="entry name" value="GAF"/>
    <property type="match status" value="1"/>
</dbReference>
<reference evidence="2 3" key="1">
    <citation type="submission" date="2019-07" db="EMBL/GenBank/DDBJ databases">
        <title>Whole genome shotgun sequence of Cellulomonas composti NBRC 100758.</title>
        <authorList>
            <person name="Hosoyama A."/>
            <person name="Uohara A."/>
            <person name="Ohji S."/>
            <person name="Ichikawa N."/>
        </authorList>
    </citation>
    <scope>NUCLEOTIDE SEQUENCE [LARGE SCALE GENOMIC DNA]</scope>
    <source>
        <strain evidence="2 3">NBRC 100758</strain>
    </source>
</reference>
<comment type="caution">
    <text evidence="2">The sequence shown here is derived from an EMBL/GenBank/DDBJ whole genome shotgun (WGS) entry which is preliminary data.</text>
</comment>
<dbReference type="Gene3D" id="3.30.70.270">
    <property type="match status" value="1"/>
</dbReference>
<dbReference type="SMART" id="SM00267">
    <property type="entry name" value="GGDEF"/>
    <property type="match status" value="1"/>
</dbReference>
<protein>
    <recommendedName>
        <fullName evidence="1">GGDEF domain-containing protein</fullName>
    </recommendedName>
</protein>
<dbReference type="SUPFAM" id="SSF55781">
    <property type="entry name" value="GAF domain-like"/>
    <property type="match status" value="1"/>
</dbReference>
<dbReference type="SUPFAM" id="SSF55073">
    <property type="entry name" value="Nucleotide cyclase"/>
    <property type="match status" value="1"/>
</dbReference>
<feature type="domain" description="GGDEF" evidence="1">
    <location>
        <begin position="228"/>
        <end position="357"/>
    </location>
</feature>
<evidence type="ECO:0000313" key="2">
    <source>
        <dbReference type="EMBL" id="GEL96062.1"/>
    </source>
</evidence>
<dbReference type="PROSITE" id="PS50887">
    <property type="entry name" value="GGDEF"/>
    <property type="match status" value="1"/>
</dbReference>
<dbReference type="GO" id="GO:1902201">
    <property type="term" value="P:negative regulation of bacterial-type flagellum-dependent cell motility"/>
    <property type="evidence" value="ECO:0007669"/>
    <property type="project" value="TreeGrafter"/>
</dbReference>
<evidence type="ECO:0000313" key="3">
    <source>
        <dbReference type="Proteomes" id="UP000321720"/>
    </source>
</evidence>
<accession>A0A511JDM0</accession>
<dbReference type="AlphaFoldDB" id="A0A511JDM0"/>
<dbReference type="OrthoDB" id="23692at2"/>
<dbReference type="GO" id="GO:0005886">
    <property type="term" value="C:plasma membrane"/>
    <property type="evidence" value="ECO:0007669"/>
    <property type="project" value="TreeGrafter"/>
</dbReference>
<dbReference type="InterPro" id="IPR003018">
    <property type="entry name" value="GAF"/>
</dbReference>
<dbReference type="GO" id="GO:0052621">
    <property type="term" value="F:diguanylate cyclase activity"/>
    <property type="evidence" value="ECO:0007669"/>
    <property type="project" value="TreeGrafter"/>
</dbReference>
<dbReference type="InterPro" id="IPR043128">
    <property type="entry name" value="Rev_trsase/Diguanyl_cyclase"/>
</dbReference>
<dbReference type="InterPro" id="IPR029787">
    <property type="entry name" value="Nucleotide_cyclase"/>
</dbReference>
<dbReference type="Gene3D" id="3.30.450.40">
    <property type="match status" value="1"/>
</dbReference>
<evidence type="ECO:0000259" key="1">
    <source>
        <dbReference type="PROSITE" id="PS50887"/>
    </source>
</evidence>
<proteinExistence type="predicted"/>
<sequence>MTRRGPAGARAGRRAAAALDGVRGFALLAHRLDRCAGLDEAVETAAAAAAELLGARRAAVCRIRQDTCLVLTVQPSQVDPRYAEYLATPFRAEDRPALRTLIRDRASWLAHAVDVTGKPVEPGDTDAGDEVEVATLREVGLASALASPVVVNGSVWGQVYALRGPDSGLFSVDDVARAEVVGALLAGAIARVDLEEQVRHLVADDPLTGLPNRRAADNAAEAALEDGREVCIVMADVDGLKRVNDRMGHETGDDLLRTVADVLRRVADELPGSTAARIGGDEFCLVTVGHHRATVAEVLSRVVGGYPLPHGAAISYGLASTAVTGEVTARHLFRRADIAQYRAKRARARAQESAVPATADPAVTAERVVVAGAAAITAAQSGAVPRLCALAAAVTETLSGSDWAVLMERDGDDAAIARGGSPADLERAQATVRLTHRTWVVEIGASVNAATGAQVTTALQALVAIAVDGAS</sequence>
<dbReference type="CDD" id="cd01949">
    <property type="entry name" value="GGDEF"/>
    <property type="match status" value="1"/>
</dbReference>
<dbReference type="Proteomes" id="UP000321720">
    <property type="component" value="Unassembled WGS sequence"/>
</dbReference>
<dbReference type="InterPro" id="IPR050469">
    <property type="entry name" value="Diguanylate_Cyclase"/>
</dbReference>
<dbReference type="GO" id="GO:0043709">
    <property type="term" value="P:cell adhesion involved in single-species biofilm formation"/>
    <property type="evidence" value="ECO:0007669"/>
    <property type="project" value="TreeGrafter"/>
</dbReference>
<gene>
    <name evidence="2" type="ORF">CCO02nite_27200</name>
</gene>